<dbReference type="Proteomes" id="UP000199126">
    <property type="component" value="Unassembled WGS sequence"/>
</dbReference>
<feature type="transmembrane region" description="Helical" evidence="1">
    <location>
        <begin position="60"/>
        <end position="81"/>
    </location>
</feature>
<evidence type="ECO:0000256" key="1">
    <source>
        <dbReference type="SAM" id="Phobius"/>
    </source>
</evidence>
<protein>
    <submittedName>
        <fullName evidence="2">Uncharacterized protein</fullName>
    </submittedName>
</protein>
<dbReference type="RefSeq" id="WP_089827082.1">
    <property type="nucleotide sequence ID" value="NZ_FODV01000016.1"/>
</dbReference>
<gene>
    <name evidence="2" type="ORF">SAMN04487948_1166</name>
</gene>
<feature type="transmembrane region" description="Helical" evidence="1">
    <location>
        <begin position="87"/>
        <end position="110"/>
    </location>
</feature>
<feature type="transmembrane region" description="Helical" evidence="1">
    <location>
        <begin position="20"/>
        <end position="48"/>
    </location>
</feature>
<reference evidence="3" key="1">
    <citation type="submission" date="2016-10" db="EMBL/GenBank/DDBJ databases">
        <authorList>
            <person name="Varghese N."/>
            <person name="Submissions S."/>
        </authorList>
    </citation>
    <scope>NUCLEOTIDE SEQUENCE [LARGE SCALE GENOMIC DNA]</scope>
    <source>
        <strain evidence="3">CGMCC 1.10121</strain>
    </source>
</reference>
<name>A0A1H8VDU9_9EURY</name>
<evidence type="ECO:0000313" key="2">
    <source>
        <dbReference type="EMBL" id="SEP13595.1"/>
    </source>
</evidence>
<keyword evidence="1" id="KW-0472">Membrane</keyword>
<proteinExistence type="predicted"/>
<accession>A0A1H8VDU9</accession>
<dbReference type="AlphaFoldDB" id="A0A1H8VDU9"/>
<organism evidence="2 3">
    <name type="scientific">Halogranum amylolyticum</name>
    <dbReference type="NCBI Taxonomy" id="660520"/>
    <lineage>
        <taxon>Archaea</taxon>
        <taxon>Methanobacteriati</taxon>
        <taxon>Methanobacteriota</taxon>
        <taxon>Stenosarchaea group</taxon>
        <taxon>Halobacteria</taxon>
        <taxon>Halobacteriales</taxon>
        <taxon>Haloferacaceae</taxon>
    </lineage>
</organism>
<sequence length="177" mass="18816">MSDEQVLAFLTPFTSQSPITHFVAVLLGGVVFTSMYLFTLGDAALAAATGSTAIAVRQTATLVAGVATGVYFALTYTRAIGGPGLNILYPILTIVTLPYAIAMSQGGVPAQLWTEAEFIFSVQFIIDGLKVGLPGVVAFIAVMLGWFFIGLGSEDAVEEWLTTHTSTTYQQQVLNRK</sequence>
<keyword evidence="1" id="KW-1133">Transmembrane helix</keyword>
<keyword evidence="3" id="KW-1185">Reference proteome</keyword>
<dbReference type="EMBL" id="FODV01000016">
    <property type="protein sequence ID" value="SEP13595.1"/>
    <property type="molecule type" value="Genomic_DNA"/>
</dbReference>
<feature type="transmembrane region" description="Helical" evidence="1">
    <location>
        <begin position="131"/>
        <end position="151"/>
    </location>
</feature>
<evidence type="ECO:0000313" key="3">
    <source>
        <dbReference type="Proteomes" id="UP000199126"/>
    </source>
</evidence>
<keyword evidence="1" id="KW-0812">Transmembrane</keyword>